<evidence type="ECO:0000256" key="1">
    <source>
        <dbReference type="SAM" id="MobiDB-lite"/>
    </source>
</evidence>
<dbReference type="EMBL" id="NUEQ01000014">
    <property type="protein sequence ID" value="PEJ34456.1"/>
    <property type="molecule type" value="Genomic_DNA"/>
</dbReference>
<gene>
    <name evidence="3" type="ORF">CN689_10025</name>
</gene>
<keyword evidence="2" id="KW-0812">Transmembrane</keyword>
<sequence>MTQKEFPTKDYQKSYEDECDSINSKDFMIGALIGGMIGAATALFMAPKTGKELRSDLNEQAKNLSEKTEKLRQTAMEKGTALADTAKEKTSSVTEIVSNKSSGIVNKVKSLKVGKAENGDAADDTTNSSNKDIDVTGTSDAPIVSVETNYTNDNNTDSENAPADPTSGNKNTAKLKLDEAKKAFDETENKLKN</sequence>
<comment type="caution">
    <text evidence="3">The sequence shown here is derived from an EMBL/GenBank/DDBJ whole genome shotgun (WGS) entry which is preliminary data.</text>
</comment>
<evidence type="ECO:0000313" key="4">
    <source>
        <dbReference type="Proteomes" id="UP000220106"/>
    </source>
</evidence>
<name>A0AAX0RSE8_9BACI</name>
<dbReference type="InterPro" id="IPR024623">
    <property type="entry name" value="YtxH"/>
</dbReference>
<evidence type="ECO:0000256" key="2">
    <source>
        <dbReference type="SAM" id="Phobius"/>
    </source>
</evidence>
<accession>A0AAX0RSE8</accession>
<organism evidence="3 4">
    <name type="scientific">Peribacillus butanolivorans</name>
    <dbReference type="NCBI Taxonomy" id="421767"/>
    <lineage>
        <taxon>Bacteria</taxon>
        <taxon>Bacillati</taxon>
        <taxon>Bacillota</taxon>
        <taxon>Bacilli</taxon>
        <taxon>Bacillales</taxon>
        <taxon>Bacillaceae</taxon>
        <taxon>Peribacillus</taxon>
    </lineage>
</organism>
<dbReference type="Proteomes" id="UP000220106">
    <property type="component" value="Unassembled WGS sequence"/>
</dbReference>
<dbReference type="PANTHER" id="PTHR35792">
    <property type="entry name" value="GENERAL STRESS PROTEIN"/>
    <property type="match status" value="1"/>
</dbReference>
<dbReference type="InterPro" id="IPR052928">
    <property type="entry name" value="Desiccation-related_membrane"/>
</dbReference>
<feature type="compositionally biased region" description="Polar residues" evidence="1">
    <location>
        <begin position="146"/>
        <end position="159"/>
    </location>
</feature>
<dbReference type="Pfam" id="PF12732">
    <property type="entry name" value="YtxH"/>
    <property type="match status" value="1"/>
</dbReference>
<evidence type="ECO:0008006" key="5">
    <source>
        <dbReference type="Google" id="ProtNLM"/>
    </source>
</evidence>
<protein>
    <recommendedName>
        <fullName evidence="5">YtxH domain-containing protein</fullName>
    </recommendedName>
</protein>
<dbReference type="RefSeq" id="WP_098175758.1">
    <property type="nucleotide sequence ID" value="NZ_CP050509.1"/>
</dbReference>
<evidence type="ECO:0000313" key="3">
    <source>
        <dbReference type="EMBL" id="PEJ34456.1"/>
    </source>
</evidence>
<feature type="region of interest" description="Disordered" evidence="1">
    <location>
        <begin position="69"/>
        <end position="95"/>
    </location>
</feature>
<keyword evidence="2" id="KW-0472">Membrane</keyword>
<dbReference type="AlphaFoldDB" id="A0AAX0RSE8"/>
<proteinExistence type="predicted"/>
<reference evidence="3 4" key="1">
    <citation type="submission" date="2017-09" db="EMBL/GenBank/DDBJ databases">
        <title>Large-scale bioinformatics analysis of Bacillus genomes uncovers conserved roles of natural products in bacterial physiology.</title>
        <authorList>
            <consortium name="Agbiome Team Llc"/>
            <person name="Bleich R.M."/>
            <person name="Kirk G.J."/>
            <person name="Santa Maria K.C."/>
            <person name="Allen S.E."/>
            <person name="Farag S."/>
            <person name="Shank E.A."/>
            <person name="Bowers A."/>
        </authorList>
    </citation>
    <scope>NUCLEOTIDE SEQUENCE [LARGE SCALE GENOMIC DNA]</scope>
    <source>
        <strain evidence="3 4">AFS003229</strain>
    </source>
</reference>
<dbReference type="PANTHER" id="PTHR35792:SF1">
    <property type="entry name" value="SLL0268 PROTEIN"/>
    <property type="match status" value="1"/>
</dbReference>
<feature type="compositionally biased region" description="Basic and acidic residues" evidence="1">
    <location>
        <begin position="175"/>
        <end position="193"/>
    </location>
</feature>
<feature type="transmembrane region" description="Helical" evidence="2">
    <location>
        <begin position="27"/>
        <end position="46"/>
    </location>
</feature>
<keyword evidence="2" id="KW-1133">Transmembrane helix</keyword>
<feature type="region of interest" description="Disordered" evidence="1">
    <location>
        <begin position="117"/>
        <end position="193"/>
    </location>
</feature>